<evidence type="ECO:0000256" key="6">
    <source>
        <dbReference type="ARBA" id="ARBA00031445"/>
    </source>
</evidence>
<keyword evidence="10" id="KW-0328">Glycosyltransferase</keyword>
<dbReference type="PANTHER" id="PTHR42755:SF1">
    <property type="entry name" value="3-DEOXY-D-MANNO-OCTULOSONIC ACID TRANSFERASE, MITOCHONDRIAL-RELATED"/>
    <property type="match status" value="1"/>
</dbReference>
<dbReference type="Gene3D" id="3.40.50.2000">
    <property type="entry name" value="Glycogen Phosphorylase B"/>
    <property type="match status" value="1"/>
</dbReference>
<dbReference type="InterPro" id="IPR038107">
    <property type="entry name" value="Glycos_transf_N_sf"/>
</dbReference>
<comment type="pathway">
    <text evidence="2 8">Bacterial outer membrane biogenesis; LPS core biosynthesis.</text>
</comment>
<dbReference type="AlphaFoldDB" id="A0A238K3M9"/>
<dbReference type="GO" id="GO:0005886">
    <property type="term" value="C:plasma membrane"/>
    <property type="evidence" value="ECO:0007669"/>
    <property type="project" value="UniProtKB-SubCell"/>
</dbReference>
<comment type="function">
    <text evidence="1 8">Involved in lipopolysaccharide (LPS) biosynthesis. Catalyzes the transfer of 3-deoxy-D-manno-octulosonate (Kdo) residue(s) from CMP-Kdo to lipid IV(A), the tetraacyldisaccharide-1,4'-bisphosphate precursor of lipid A.</text>
</comment>
<dbReference type="InterPro" id="IPR007507">
    <property type="entry name" value="Glycos_transf_N"/>
</dbReference>
<keyword evidence="8" id="KW-0448">Lipopolysaccharide biosynthesis</keyword>
<dbReference type="RefSeq" id="WP_097803607.1">
    <property type="nucleotide sequence ID" value="NZ_FXYH01000003.1"/>
</dbReference>
<evidence type="ECO:0000256" key="3">
    <source>
        <dbReference type="ARBA" id="ARBA00012621"/>
    </source>
</evidence>
<dbReference type="Proteomes" id="UP000220836">
    <property type="component" value="Unassembled WGS sequence"/>
</dbReference>
<organism evidence="10 11">
    <name type="scientific">Pelagimonas varians</name>
    <dbReference type="NCBI Taxonomy" id="696760"/>
    <lineage>
        <taxon>Bacteria</taxon>
        <taxon>Pseudomonadati</taxon>
        <taxon>Pseudomonadota</taxon>
        <taxon>Alphaproteobacteria</taxon>
        <taxon>Rhodobacterales</taxon>
        <taxon>Roseobacteraceae</taxon>
        <taxon>Pelagimonas</taxon>
    </lineage>
</organism>
<dbReference type="UniPathway" id="UPA00958"/>
<evidence type="ECO:0000256" key="1">
    <source>
        <dbReference type="ARBA" id="ARBA00003394"/>
    </source>
</evidence>
<accession>A0A238K3M9</accession>
<comment type="catalytic activity">
    <reaction evidence="7 8">
        <text>lipid IVA (E. coli) + CMP-3-deoxy-beta-D-manno-octulosonate = alpha-Kdo-(2-&gt;6)-lipid IVA (E. coli) + CMP + H(+)</text>
        <dbReference type="Rhea" id="RHEA:28066"/>
        <dbReference type="ChEBI" id="CHEBI:15378"/>
        <dbReference type="ChEBI" id="CHEBI:58603"/>
        <dbReference type="ChEBI" id="CHEBI:60364"/>
        <dbReference type="ChEBI" id="CHEBI:60377"/>
        <dbReference type="ChEBI" id="CHEBI:85987"/>
        <dbReference type="EC" id="2.4.99.12"/>
    </reaction>
</comment>
<keyword evidence="8" id="KW-0472">Membrane</keyword>
<keyword evidence="5 8" id="KW-0808">Transferase</keyword>
<dbReference type="GO" id="GO:0043842">
    <property type="term" value="F:Kdo transferase activity"/>
    <property type="evidence" value="ECO:0007669"/>
    <property type="project" value="UniProtKB-EC"/>
</dbReference>
<dbReference type="PANTHER" id="PTHR42755">
    <property type="entry name" value="3-DEOXY-MANNO-OCTULOSONATE CYTIDYLYLTRANSFERASE"/>
    <property type="match status" value="1"/>
</dbReference>
<evidence type="ECO:0000256" key="7">
    <source>
        <dbReference type="ARBA" id="ARBA00049183"/>
    </source>
</evidence>
<dbReference type="EC" id="2.4.99.12" evidence="3 8"/>
<keyword evidence="8" id="KW-1003">Cell membrane</keyword>
<evidence type="ECO:0000256" key="5">
    <source>
        <dbReference type="ARBA" id="ARBA00022679"/>
    </source>
</evidence>
<dbReference type="GO" id="GO:0009244">
    <property type="term" value="P:lipopolysaccharide core region biosynthetic process"/>
    <property type="evidence" value="ECO:0007669"/>
    <property type="project" value="UniProtKB-UniRule"/>
</dbReference>
<dbReference type="OrthoDB" id="9789797at2"/>
<comment type="subcellular location">
    <subcellularLocation>
        <location evidence="8">Cell membrane</location>
    </subcellularLocation>
</comment>
<feature type="domain" description="3-deoxy-D-manno-octulosonic-acid transferase N-terminal" evidence="9">
    <location>
        <begin position="35"/>
        <end position="181"/>
    </location>
</feature>
<dbReference type="Pfam" id="PF04413">
    <property type="entry name" value="Glycos_transf_N"/>
    <property type="match status" value="1"/>
</dbReference>
<comment type="similarity">
    <text evidence="8">Belongs to the glycosyltransferase group 1 family.</text>
</comment>
<gene>
    <name evidence="10" type="primary">waaA_1</name>
    <name evidence="10" type="ORF">PEV8663_01091</name>
</gene>
<keyword evidence="11" id="KW-1185">Reference proteome</keyword>
<evidence type="ECO:0000313" key="11">
    <source>
        <dbReference type="Proteomes" id="UP000220836"/>
    </source>
</evidence>
<dbReference type="EMBL" id="FXYH01000003">
    <property type="protein sequence ID" value="SMX37465.1"/>
    <property type="molecule type" value="Genomic_DNA"/>
</dbReference>
<evidence type="ECO:0000313" key="10">
    <source>
        <dbReference type="EMBL" id="SMX37465.1"/>
    </source>
</evidence>
<name>A0A238K3M9_9RHOB</name>
<evidence type="ECO:0000256" key="4">
    <source>
        <dbReference type="ARBA" id="ARBA00019077"/>
    </source>
</evidence>
<evidence type="ECO:0000259" key="9">
    <source>
        <dbReference type="Pfam" id="PF04413"/>
    </source>
</evidence>
<protein>
    <recommendedName>
        <fullName evidence="4 8">3-deoxy-D-manno-octulosonic acid transferase</fullName>
        <shortName evidence="8">Kdo transferase</shortName>
        <ecNumber evidence="3 8">2.4.99.12</ecNumber>
    </recommendedName>
    <alternativeName>
        <fullName evidence="6 8">Lipid IV(A) 3-deoxy-D-manno-octulosonic acid transferase</fullName>
    </alternativeName>
</protein>
<dbReference type="Gene3D" id="3.40.50.11720">
    <property type="entry name" value="3-Deoxy-D-manno-octulosonic-acid transferase, N-terminal domain"/>
    <property type="match status" value="1"/>
</dbReference>
<dbReference type="SUPFAM" id="SSF53756">
    <property type="entry name" value="UDP-Glycosyltransferase/glycogen phosphorylase"/>
    <property type="match status" value="1"/>
</dbReference>
<reference evidence="10 11" key="1">
    <citation type="submission" date="2017-05" db="EMBL/GenBank/DDBJ databases">
        <authorList>
            <person name="Song R."/>
            <person name="Chenine A.L."/>
            <person name="Ruprecht R.M."/>
        </authorList>
    </citation>
    <scope>NUCLEOTIDE SEQUENCE [LARGE SCALE GENOMIC DNA]</scope>
    <source>
        <strain evidence="10 11">CECT 8663</strain>
    </source>
</reference>
<dbReference type="GO" id="GO:0009245">
    <property type="term" value="P:lipid A biosynthetic process"/>
    <property type="evidence" value="ECO:0007669"/>
    <property type="project" value="TreeGrafter"/>
</dbReference>
<dbReference type="InterPro" id="IPR039901">
    <property type="entry name" value="Kdotransferase"/>
</dbReference>
<evidence type="ECO:0000256" key="2">
    <source>
        <dbReference type="ARBA" id="ARBA00004713"/>
    </source>
</evidence>
<evidence type="ECO:0000256" key="8">
    <source>
        <dbReference type="RuleBase" id="RU365103"/>
    </source>
</evidence>
<proteinExistence type="inferred from homology"/>
<sequence length="405" mass="43705">MSRRALSLSAYLAYTRGGAMGHSAKLDSDLPIPKPDAPTVWVYAETHEQGRALSSLCARLLGLRPEVQFFASGAVPDGTGITRCDLPSENASDCASFIQALRPQIVLWAGSKLRPTLLDALARQGSYLIALDARDQLWTTPAPRWMPDPGPPTLTLFDSFYTVDARANRRLRRLGVDRDRLLKKGPLIDTDPPPNCDEQTHLELTARLAGRPIWLASGLQADEASDVLRAHRMTSRLAHRLLLILVPAREEDAPRMIAEADALQMRLCNWDQGETPGEHTQVLITEGVEDIGLWYRLAPLVFLGGSLTHGHGGQNPYVAAALGSAILYGPNVGHHVDSYSRLVDAGAARIVRDTDSLAAAVSHLIAPDQAAAMAHAGWDLVSSGAALVDAVLSEICAHLDDTGEP</sequence>